<gene>
    <name evidence="2" type="ORF">F511_39563</name>
</gene>
<dbReference type="Proteomes" id="UP000250235">
    <property type="component" value="Unassembled WGS sequence"/>
</dbReference>
<organism evidence="2 3">
    <name type="scientific">Dorcoceras hygrometricum</name>
    <dbReference type="NCBI Taxonomy" id="472368"/>
    <lineage>
        <taxon>Eukaryota</taxon>
        <taxon>Viridiplantae</taxon>
        <taxon>Streptophyta</taxon>
        <taxon>Embryophyta</taxon>
        <taxon>Tracheophyta</taxon>
        <taxon>Spermatophyta</taxon>
        <taxon>Magnoliopsida</taxon>
        <taxon>eudicotyledons</taxon>
        <taxon>Gunneridae</taxon>
        <taxon>Pentapetalae</taxon>
        <taxon>asterids</taxon>
        <taxon>lamiids</taxon>
        <taxon>Lamiales</taxon>
        <taxon>Gesneriaceae</taxon>
        <taxon>Didymocarpoideae</taxon>
        <taxon>Trichosporeae</taxon>
        <taxon>Loxocarpinae</taxon>
        <taxon>Dorcoceras</taxon>
    </lineage>
</organism>
<keyword evidence="1" id="KW-0472">Membrane</keyword>
<proteinExistence type="predicted"/>
<feature type="transmembrane region" description="Helical" evidence="1">
    <location>
        <begin position="649"/>
        <end position="672"/>
    </location>
</feature>
<name>A0A2Z7CYA8_9LAMI</name>
<accession>A0A2Z7CYA8</accession>
<reference evidence="2 3" key="1">
    <citation type="journal article" date="2015" name="Proc. Natl. Acad. Sci. U.S.A.">
        <title>The resurrection genome of Boea hygrometrica: A blueprint for survival of dehydration.</title>
        <authorList>
            <person name="Xiao L."/>
            <person name="Yang G."/>
            <person name="Zhang L."/>
            <person name="Yang X."/>
            <person name="Zhao S."/>
            <person name="Ji Z."/>
            <person name="Zhou Q."/>
            <person name="Hu M."/>
            <person name="Wang Y."/>
            <person name="Chen M."/>
            <person name="Xu Y."/>
            <person name="Jin H."/>
            <person name="Xiao X."/>
            <person name="Hu G."/>
            <person name="Bao F."/>
            <person name="Hu Y."/>
            <person name="Wan P."/>
            <person name="Li L."/>
            <person name="Deng X."/>
            <person name="Kuang T."/>
            <person name="Xiang C."/>
            <person name="Zhu J.K."/>
            <person name="Oliver M.J."/>
            <person name="He Y."/>
        </authorList>
    </citation>
    <scope>NUCLEOTIDE SEQUENCE [LARGE SCALE GENOMIC DNA]</scope>
    <source>
        <strain evidence="3">cv. XS01</strain>
    </source>
</reference>
<feature type="transmembrane region" description="Helical" evidence="1">
    <location>
        <begin position="344"/>
        <end position="367"/>
    </location>
</feature>
<evidence type="ECO:0000313" key="3">
    <source>
        <dbReference type="Proteomes" id="UP000250235"/>
    </source>
</evidence>
<dbReference type="EMBL" id="KQ991164">
    <property type="protein sequence ID" value="KZV52112.1"/>
    <property type="molecule type" value="Genomic_DNA"/>
</dbReference>
<keyword evidence="3" id="KW-1185">Reference proteome</keyword>
<evidence type="ECO:0000313" key="2">
    <source>
        <dbReference type="EMBL" id="KZV52112.1"/>
    </source>
</evidence>
<evidence type="ECO:0000256" key="1">
    <source>
        <dbReference type="SAM" id="Phobius"/>
    </source>
</evidence>
<feature type="transmembrane region" description="Helical" evidence="1">
    <location>
        <begin position="305"/>
        <end position="324"/>
    </location>
</feature>
<keyword evidence="1" id="KW-0812">Transmembrane</keyword>
<feature type="transmembrane region" description="Helical" evidence="1">
    <location>
        <begin position="684"/>
        <end position="704"/>
    </location>
</feature>
<protein>
    <submittedName>
        <fullName evidence="2">Uncharacterized protein</fullName>
    </submittedName>
</protein>
<dbReference type="AlphaFoldDB" id="A0A2Z7CYA8"/>
<sequence>MSLFDIQDVCIAIGSLATLDLPMVVDLIGIYGLKGPYRTLTTTNWFLQELSVIPRESWGDVARRSYHDSLGKSGIVITEPQWLLPTASCIPEPLRVTQVLDSRFPPLSSTSRRRRPLCVAAAAAPSPQPHATTALCASPPPPPRAAGKLFSANLDEENPSTPISSGLLVQADEGIPSPVVDLIDDIYRRLPHQQQIQPAEATKPAAEIPNHVKQNEVVEHYLQLVLNQRLDNQTTGLNIVGNLQKLQQATGTLTRATVTHKSLAVGQPAGTHTTRSHTSATPKLRRSNLSKRHLFIFDDLGLLQYRILIISGSAAVLDLIWFNYSIRSGSATVSDLVQLTVAQLIRLSSYCIVYVFISALITVCYRCSLLRSSSDLKVYAYYSDLVSFDWLSALLRSVAKLISSTLENSSYCTVYVFISALITVCYRCSLLRSSSDLKVYAHYSDLVSFDWLSTLLKSVQCYPLRNGLTTKLTVQSSSSTILVCYSIGFSSDLVQLQYWISSGSTTVSDLRSGSATVSDLVQLTAAQLIRLHEGSSYTSCTDPIQQPSATRTPSLNKCTLARNFFIFDDLGLIQYRILIRSGSAAVLDLIWFNYSIRSSSGTVSDLVQLTADQLIRLYILICRHRSSREEIWSRNELVMSFMASMCPGYILHMGSGFADIKLIVSGILVGYGWLQELAHRGRVTSSYCTVYVFISALITVCYRFSLLRSGSALTGYAHYSDLVSFDWLSALLRSGFPGFSAGRGFDPAGGAPGGG</sequence>
<keyword evidence="1" id="KW-1133">Transmembrane helix</keyword>